<evidence type="ECO:0000313" key="1">
    <source>
        <dbReference type="EMBL" id="KRG27944.1"/>
    </source>
</evidence>
<sequence length="223" mass="24992">MLNGNFYVNKVIKIFKYSLALFSQIDLAMKNLLRLKSLFILGIIFSIASCEPNQDHVAETEVNNLNATANITPEDLEGEWELSAMNTDFAVNLNNDTIHNKNILLETDCFKNVGVIFNPDGSMTTTNSKLDFKAGESNDDFKCLSGRTDTGSWDVENVNGDERLVITMTIDGTTRTHSRILDRTANTFAFEISKFESEQYYGNPDGTDAEEVTVLSLEYTRVN</sequence>
<dbReference type="InterPro" id="IPR032168">
    <property type="entry name" value="DUF5004"/>
</dbReference>
<protein>
    <submittedName>
        <fullName evidence="1">Uncharacterized protein</fullName>
    </submittedName>
</protein>
<dbReference type="AlphaFoldDB" id="A0A0Q9ZIA0"/>
<dbReference type="STRING" id="270918.APR42_09355"/>
<accession>A0A0Q9ZIA0</accession>
<reference evidence="1" key="1">
    <citation type="submission" date="2015-10" db="EMBL/GenBank/DDBJ databases">
        <title>Draft genome sequence of Salegentibacter mishustinae KCTC 12263.</title>
        <authorList>
            <person name="Lin W."/>
            <person name="Zheng Q."/>
        </authorList>
    </citation>
    <scope>NUCLEOTIDE SEQUENCE [LARGE SCALE GENOMIC DNA]</scope>
    <source>
        <strain evidence="1">KCTC 12263</strain>
    </source>
</reference>
<organism evidence="1 2">
    <name type="scientific">Salegentibacter mishustinae</name>
    <dbReference type="NCBI Taxonomy" id="270918"/>
    <lineage>
        <taxon>Bacteria</taxon>
        <taxon>Pseudomonadati</taxon>
        <taxon>Bacteroidota</taxon>
        <taxon>Flavobacteriia</taxon>
        <taxon>Flavobacteriales</taxon>
        <taxon>Flavobacteriaceae</taxon>
        <taxon>Salegentibacter</taxon>
    </lineage>
</organism>
<comment type="caution">
    <text evidence="1">The sequence shown here is derived from an EMBL/GenBank/DDBJ whole genome shotgun (WGS) entry which is preliminary data.</text>
</comment>
<evidence type="ECO:0000313" key="2">
    <source>
        <dbReference type="Proteomes" id="UP000051643"/>
    </source>
</evidence>
<dbReference type="Proteomes" id="UP000051643">
    <property type="component" value="Unassembled WGS sequence"/>
</dbReference>
<proteinExistence type="predicted"/>
<keyword evidence="2" id="KW-1185">Reference proteome</keyword>
<dbReference type="EMBL" id="LKTP01000034">
    <property type="protein sequence ID" value="KRG27944.1"/>
    <property type="molecule type" value="Genomic_DNA"/>
</dbReference>
<name>A0A0Q9ZIA0_9FLAO</name>
<dbReference type="OrthoDB" id="1144836at2"/>
<gene>
    <name evidence="1" type="ORF">APR42_09355</name>
</gene>
<dbReference type="Pfam" id="PF16395">
    <property type="entry name" value="DUF5004"/>
    <property type="match status" value="1"/>
</dbReference>